<dbReference type="InterPro" id="IPR011009">
    <property type="entry name" value="Kinase-like_dom_sf"/>
</dbReference>
<evidence type="ECO:0000256" key="3">
    <source>
        <dbReference type="ARBA" id="ARBA00022679"/>
    </source>
</evidence>
<dbReference type="Gene3D" id="1.10.510.10">
    <property type="entry name" value="Transferase(Phosphotransferase) domain 1"/>
    <property type="match status" value="1"/>
</dbReference>
<keyword evidence="7" id="KW-0418">Kinase</keyword>
<feature type="transmembrane region" description="Helical" evidence="14">
    <location>
        <begin position="67"/>
        <end position="90"/>
    </location>
</feature>
<reference evidence="16 17" key="1">
    <citation type="submission" date="2024-01" db="EMBL/GenBank/DDBJ databases">
        <title>The genomes of 5 underutilized Papilionoideae crops provide insights into root nodulation and disease resistanc.</title>
        <authorList>
            <person name="Jiang F."/>
        </authorList>
    </citation>
    <scope>NUCLEOTIDE SEQUENCE [LARGE SCALE GENOMIC DNA]</scope>
    <source>
        <strain evidence="16">LVBAO_FW01</strain>
        <tissue evidence="16">Leaves</tissue>
    </source>
</reference>
<dbReference type="PROSITE" id="PS00108">
    <property type="entry name" value="PROTEIN_KINASE_ST"/>
    <property type="match status" value="1"/>
</dbReference>
<dbReference type="GO" id="GO:0005524">
    <property type="term" value="F:ATP binding"/>
    <property type="evidence" value="ECO:0007669"/>
    <property type="project" value="UniProtKB-UniRule"/>
</dbReference>
<keyword evidence="2 13" id="KW-0723">Serine/threonine-protein kinase</keyword>
<name>A0AAN9MT62_CANGL</name>
<keyword evidence="8 12" id="KW-0067">ATP-binding</keyword>
<accession>A0AAN9MT62</accession>
<dbReference type="Pfam" id="PF07714">
    <property type="entry name" value="PK_Tyr_Ser-Thr"/>
    <property type="match status" value="1"/>
</dbReference>
<keyword evidence="3" id="KW-0808">Transferase</keyword>
<evidence type="ECO:0000256" key="13">
    <source>
        <dbReference type="RuleBase" id="RU000304"/>
    </source>
</evidence>
<evidence type="ECO:0000256" key="8">
    <source>
        <dbReference type="ARBA" id="ARBA00022840"/>
    </source>
</evidence>
<evidence type="ECO:0000256" key="6">
    <source>
        <dbReference type="ARBA" id="ARBA00022741"/>
    </source>
</evidence>
<evidence type="ECO:0000313" key="17">
    <source>
        <dbReference type="Proteomes" id="UP001367508"/>
    </source>
</evidence>
<dbReference type="InterPro" id="IPR001245">
    <property type="entry name" value="Ser-Thr/Tyr_kinase_cat_dom"/>
</dbReference>
<evidence type="ECO:0000256" key="7">
    <source>
        <dbReference type="ARBA" id="ARBA00022777"/>
    </source>
</evidence>
<dbReference type="GO" id="GO:0005886">
    <property type="term" value="C:plasma membrane"/>
    <property type="evidence" value="ECO:0007669"/>
    <property type="project" value="TreeGrafter"/>
</dbReference>
<keyword evidence="10 14" id="KW-0472">Membrane</keyword>
<evidence type="ECO:0000256" key="10">
    <source>
        <dbReference type="ARBA" id="ARBA00023136"/>
    </source>
</evidence>
<evidence type="ECO:0000256" key="9">
    <source>
        <dbReference type="ARBA" id="ARBA00022989"/>
    </source>
</evidence>
<organism evidence="16 17">
    <name type="scientific">Canavalia gladiata</name>
    <name type="common">Sword bean</name>
    <name type="synonym">Dolichos gladiatus</name>
    <dbReference type="NCBI Taxonomy" id="3824"/>
    <lineage>
        <taxon>Eukaryota</taxon>
        <taxon>Viridiplantae</taxon>
        <taxon>Streptophyta</taxon>
        <taxon>Embryophyta</taxon>
        <taxon>Tracheophyta</taxon>
        <taxon>Spermatophyta</taxon>
        <taxon>Magnoliopsida</taxon>
        <taxon>eudicotyledons</taxon>
        <taxon>Gunneridae</taxon>
        <taxon>Pentapetalae</taxon>
        <taxon>rosids</taxon>
        <taxon>fabids</taxon>
        <taxon>Fabales</taxon>
        <taxon>Fabaceae</taxon>
        <taxon>Papilionoideae</taxon>
        <taxon>50 kb inversion clade</taxon>
        <taxon>NPAAA clade</taxon>
        <taxon>indigoferoid/millettioid clade</taxon>
        <taxon>Phaseoleae</taxon>
        <taxon>Canavalia</taxon>
    </lineage>
</organism>
<dbReference type="PANTHER" id="PTHR27003">
    <property type="entry name" value="OS07G0166700 PROTEIN"/>
    <property type="match status" value="1"/>
</dbReference>
<protein>
    <recommendedName>
        <fullName evidence="15">Protein kinase domain-containing protein</fullName>
    </recommendedName>
</protein>
<keyword evidence="6 12" id="KW-0547">Nucleotide-binding</keyword>
<dbReference type="GO" id="GO:0009506">
    <property type="term" value="C:plasmodesma"/>
    <property type="evidence" value="ECO:0007669"/>
    <property type="project" value="TreeGrafter"/>
</dbReference>
<dbReference type="PROSITE" id="PS50011">
    <property type="entry name" value="PROTEIN_KINASE_DOM"/>
    <property type="match status" value="1"/>
</dbReference>
<dbReference type="EMBL" id="JAYMYQ010000001">
    <property type="protein sequence ID" value="KAK7359516.1"/>
    <property type="molecule type" value="Genomic_DNA"/>
</dbReference>
<dbReference type="InterPro" id="IPR017441">
    <property type="entry name" value="Protein_kinase_ATP_BS"/>
</dbReference>
<dbReference type="InterPro" id="IPR045272">
    <property type="entry name" value="ANXUR1/2-like"/>
</dbReference>
<dbReference type="InterPro" id="IPR008271">
    <property type="entry name" value="Ser/Thr_kinase_AS"/>
</dbReference>
<comment type="caution">
    <text evidence="16">The sequence shown here is derived from an EMBL/GenBank/DDBJ whole genome shotgun (WGS) entry which is preliminary data.</text>
</comment>
<dbReference type="PROSITE" id="PS00107">
    <property type="entry name" value="PROTEIN_KINASE_ATP"/>
    <property type="match status" value="1"/>
</dbReference>
<keyword evidence="5" id="KW-0732">Signal</keyword>
<evidence type="ECO:0000256" key="5">
    <source>
        <dbReference type="ARBA" id="ARBA00022729"/>
    </source>
</evidence>
<comment type="similarity">
    <text evidence="13">Belongs to the protein kinase superfamily.</text>
</comment>
<keyword evidence="17" id="KW-1185">Reference proteome</keyword>
<evidence type="ECO:0000256" key="1">
    <source>
        <dbReference type="ARBA" id="ARBA00004479"/>
    </source>
</evidence>
<dbReference type="GO" id="GO:0004714">
    <property type="term" value="F:transmembrane receptor protein tyrosine kinase activity"/>
    <property type="evidence" value="ECO:0007669"/>
    <property type="project" value="InterPro"/>
</dbReference>
<evidence type="ECO:0000256" key="14">
    <source>
        <dbReference type="SAM" id="Phobius"/>
    </source>
</evidence>
<dbReference type="Gene3D" id="3.30.200.20">
    <property type="entry name" value="Phosphorylase Kinase, domain 1"/>
    <property type="match status" value="1"/>
</dbReference>
<dbReference type="FunFam" id="3.30.200.20:FF:000645">
    <property type="entry name" value="Receptor-like protein kinase FERONIA"/>
    <property type="match status" value="1"/>
</dbReference>
<comment type="subcellular location">
    <subcellularLocation>
        <location evidence="1">Membrane</location>
        <topology evidence="1">Single-pass type I membrane protein</topology>
    </subcellularLocation>
</comment>
<dbReference type="PANTHER" id="PTHR27003:SF476">
    <property type="entry name" value="RECEPTOR-LIKE KINASE FERONIA-LIKE PROTEIN"/>
    <property type="match status" value="1"/>
</dbReference>
<evidence type="ECO:0000313" key="16">
    <source>
        <dbReference type="EMBL" id="KAK7359516.1"/>
    </source>
</evidence>
<evidence type="ECO:0000256" key="2">
    <source>
        <dbReference type="ARBA" id="ARBA00022527"/>
    </source>
</evidence>
<dbReference type="Proteomes" id="UP001367508">
    <property type="component" value="Unassembled WGS sequence"/>
</dbReference>
<evidence type="ECO:0000256" key="4">
    <source>
        <dbReference type="ARBA" id="ARBA00022692"/>
    </source>
</evidence>
<feature type="domain" description="Protein kinase" evidence="15">
    <location>
        <begin position="124"/>
        <end position="401"/>
    </location>
</feature>
<keyword evidence="9 14" id="KW-1133">Transmembrane helix</keyword>
<evidence type="ECO:0000259" key="15">
    <source>
        <dbReference type="PROSITE" id="PS50011"/>
    </source>
</evidence>
<dbReference type="FunFam" id="1.10.510.10:FF:000252">
    <property type="entry name" value="Receptor-like protein kinase FERONIA"/>
    <property type="match status" value="1"/>
</dbReference>
<evidence type="ECO:0000256" key="11">
    <source>
        <dbReference type="ARBA" id="ARBA00023180"/>
    </source>
</evidence>
<gene>
    <name evidence="16" type="ORF">VNO77_01477</name>
</gene>
<feature type="binding site" evidence="12">
    <location>
        <position position="153"/>
    </location>
    <ligand>
        <name>ATP</name>
        <dbReference type="ChEBI" id="CHEBI:30616"/>
    </ligand>
</feature>
<evidence type="ECO:0000256" key="12">
    <source>
        <dbReference type="PROSITE-ProRule" id="PRU10141"/>
    </source>
</evidence>
<proteinExistence type="inferred from homology"/>
<keyword evidence="4 14" id="KW-0812">Transmembrane</keyword>
<sequence>MANLITILISFLILPSLFHHFFFTLHVTSYTPDPVSGFPINNYNHPPSPPRTLLRSSSTSSNKNIKIPIIASLAAAISFSLLFITGYLIFSCVTRTAARDENQPPSNTCRHFSIAKIRAATNNFDDRLIVGKGGFGNVYKGHIDTCRKPVAIKRLKPGSEQGAHEFQTEINMLSQFRHPHLVSFIGYCNDGVEMILVYDFMARGTLRDHLYGSEQQDSPLSWDQRLNICLAAARGLHFLHAGGGNRPSVIHRDVKSTNILLDGDWVAKVSDFGLSKVGPQYGSHVTTDVKGSLGYLDPEYYMSLWLTQKSDVYSFGVVMLEVLCGRPPITNRVEKQQEVLVTWVKKCFDDRNVDQTVDPALKGSIRPKCLKKYVEIALSCLDDHGRQRPPMRDVVKGLEYALNLQTCGSQGGAKGKNVRGEELDENFGRVEVHDECGNSKATTTCSEEEQAFVPGMSLSLKIQQHRN</sequence>
<dbReference type="CDD" id="cd14066">
    <property type="entry name" value="STKc_IRAK"/>
    <property type="match status" value="1"/>
</dbReference>
<dbReference type="GO" id="GO:0004674">
    <property type="term" value="F:protein serine/threonine kinase activity"/>
    <property type="evidence" value="ECO:0007669"/>
    <property type="project" value="UniProtKB-KW"/>
</dbReference>
<keyword evidence="11" id="KW-0325">Glycoprotein</keyword>
<dbReference type="SMART" id="SM00220">
    <property type="entry name" value="S_TKc"/>
    <property type="match status" value="1"/>
</dbReference>
<dbReference type="SUPFAM" id="SSF56112">
    <property type="entry name" value="Protein kinase-like (PK-like)"/>
    <property type="match status" value="1"/>
</dbReference>
<dbReference type="AlphaFoldDB" id="A0AAN9MT62"/>
<dbReference type="InterPro" id="IPR000719">
    <property type="entry name" value="Prot_kinase_dom"/>
</dbReference>